<dbReference type="Proteomes" id="UP000262172">
    <property type="component" value="Unassembled WGS sequence"/>
</dbReference>
<evidence type="ECO:0000313" key="3">
    <source>
        <dbReference type="EMBL" id="REJ04592.1"/>
    </source>
</evidence>
<gene>
    <name evidence="3" type="ORF">DY023_14220</name>
</gene>
<dbReference type="EMBL" id="QUAB01000046">
    <property type="protein sequence ID" value="REJ04592.1"/>
    <property type="molecule type" value="Genomic_DNA"/>
</dbReference>
<protein>
    <submittedName>
        <fullName evidence="3">Uncharacterized protein</fullName>
    </submittedName>
</protein>
<comment type="caution">
    <text evidence="3">The sequence shown here is derived from an EMBL/GenBank/DDBJ whole genome shotgun (WGS) entry which is preliminary data.</text>
</comment>
<reference evidence="3 4" key="1">
    <citation type="submission" date="2018-08" db="EMBL/GenBank/DDBJ databases">
        <title>Isolation, diversity and antifungal activity of Actinobacteria from cow dung.</title>
        <authorList>
            <person name="Ling L."/>
        </authorList>
    </citation>
    <scope>NUCLEOTIDE SEQUENCE [LARGE SCALE GENOMIC DNA]</scope>
    <source>
        <strain evidence="3 4">NEAU-LLE</strain>
    </source>
</reference>
<accession>A0A371NQZ4</accession>
<name>A0A371NQZ4_9MICO</name>
<feature type="chain" id="PRO_5016968731" evidence="2">
    <location>
        <begin position="35"/>
        <end position="222"/>
    </location>
</feature>
<evidence type="ECO:0000256" key="1">
    <source>
        <dbReference type="SAM" id="MobiDB-lite"/>
    </source>
</evidence>
<keyword evidence="4" id="KW-1185">Reference proteome</keyword>
<dbReference type="InterPro" id="IPR006311">
    <property type="entry name" value="TAT_signal"/>
</dbReference>
<organism evidence="3 4">
    <name type="scientific">Microbacterium bovistercoris</name>
    <dbReference type="NCBI Taxonomy" id="2293570"/>
    <lineage>
        <taxon>Bacteria</taxon>
        <taxon>Bacillati</taxon>
        <taxon>Actinomycetota</taxon>
        <taxon>Actinomycetes</taxon>
        <taxon>Micrococcales</taxon>
        <taxon>Microbacteriaceae</taxon>
        <taxon>Microbacterium</taxon>
    </lineage>
</organism>
<dbReference type="RefSeq" id="WP_116242990.1">
    <property type="nucleotide sequence ID" value="NZ_QUAB01000046.1"/>
</dbReference>
<feature type="compositionally biased region" description="Polar residues" evidence="1">
    <location>
        <begin position="205"/>
        <end position="214"/>
    </location>
</feature>
<dbReference type="AlphaFoldDB" id="A0A371NQZ4"/>
<keyword evidence="2" id="KW-0732">Signal</keyword>
<dbReference type="PROSITE" id="PS51318">
    <property type="entry name" value="TAT"/>
    <property type="match status" value="1"/>
</dbReference>
<sequence length="222" mass="23448">MPEQKSALSRRTVLKGAAWSVPVIAVATAAPARATSTDPTTEPVLGTWRESSLAITQTSINASSPFVFCARGADGKPIYDEALWNNQPFEKTVTITYTGANEAFTFIGASTTSHYKITDVQKKSITLTHTDLNGTACSTGFTGFNLYFNSVSVGGTVELATIEQDSLVITASARAGDYVVNDIIDVTPCSPLWGQTPRGPHDVPTKNTDGTCPNGQPADAEA</sequence>
<proteinExistence type="predicted"/>
<feature type="region of interest" description="Disordered" evidence="1">
    <location>
        <begin position="193"/>
        <end position="222"/>
    </location>
</feature>
<evidence type="ECO:0000313" key="4">
    <source>
        <dbReference type="Proteomes" id="UP000262172"/>
    </source>
</evidence>
<evidence type="ECO:0000256" key="2">
    <source>
        <dbReference type="SAM" id="SignalP"/>
    </source>
</evidence>
<feature type="signal peptide" evidence="2">
    <location>
        <begin position="1"/>
        <end position="34"/>
    </location>
</feature>